<dbReference type="EMBL" id="CP051205">
    <property type="protein sequence ID" value="QJB34886.1"/>
    <property type="molecule type" value="Genomic_DNA"/>
</dbReference>
<dbReference type="Proteomes" id="UP000503144">
    <property type="component" value="Chromosome"/>
</dbReference>
<evidence type="ECO:0000313" key="1">
    <source>
        <dbReference type="EMBL" id="QJB34886.1"/>
    </source>
</evidence>
<reference evidence="3" key="1">
    <citation type="submission" date="2020-04" db="EMBL/GenBank/DDBJ databases">
        <authorList>
            <person name="Kittiwongwattana C."/>
        </authorList>
    </citation>
    <scope>NUCLEOTIDE SEQUENCE [LARGE SCALE GENOMIC DNA]</scope>
    <source>
        <strain evidence="3">1310</strain>
    </source>
</reference>
<dbReference type="Proteomes" id="UP000502421">
    <property type="component" value="Chromosome"/>
</dbReference>
<dbReference type="RefSeq" id="WP_168809394.1">
    <property type="nucleotide sequence ID" value="NZ_CP051204.2"/>
</dbReference>
<name>A0AAE6ZKU9_9BACT</name>
<keyword evidence="4" id="KW-1185">Reference proteome</keyword>
<dbReference type="KEGG" id="coy:HF329_27720"/>
<organism evidence="1 3">
    <name type="scientific">Chitinophaga oryzae</name>
    <dbReference type="NCBI Taxonomy" id="2725414"/>
    <lineage>
        <taxon>Bacteria</taxon>
        <taxon>Pseudomonadati</taxon>
        <taxon>Bacteroidota</taxon>
        <taxon>Chitinophagia</taxon>
        <taxon>Chitinophagales</taxon>
        <taxon>Chitinophagaceae</taxon>
        <taxon>Chitinophaga</taxon>
    </lineage>
</organism>
<evidence type="ECO:0000313" key="3">
    <source>
        <dbReference type="Proteomes" id="UP000502421"/>
    </source>
</evidence>
<evidence type="ECO:0000313" key="2">
    <source>
        <dbReference type="EMBL" id="QJB41397.1"/>
    </source>
</evidence>
<reference evidence="1 4" key="2">
    <citation type="submission" date="2020-09" db="EMBL/GenBank/DDBJ databases">
        <authorList>
            <person name="Kittiwongwattana C."/>
        </authorList>
    </citation>
    <scope>NUCLEOTIDE SEQUENCE</scope>
    <source>
        <strain evidence="2 4">1303</strain>
        <strain evidence="1">1310</strain>
    </source>
</reference>
<proteinExistence type="predicted"/>
<dbReference type="AlphaFoldDB" id="A0AAE6ZKU9"/>
<evidence type="ECO:0000313" key="4">
    <source>
        <dbReference type="Proteomes" id="UP000503144"/>
    </source>
</evidence>
<gene>
    <name evidence="2" type="ORF">HF324_27580</name>
    <name evidence="1" type="ORF">HF329_27720</name>
</gene>
<sequence length="219" mass="25140">MIKEQETIYNLLKKIHEFYPVGMKSFVGYPGANTIAEIIEKKINTMIAGERTAISALLDSIRISAGDYEIVDYSAGQFPCYSIGVFIEEDTSGDLNRRTLIMFTISLLCNYYTYYIHDFFRVSGQTTISQRRKVYPIDSVSLENHLSFGNMKTLIDKISRATQQFFPEYMYVNHYQLFSNYVTGAVPFGKTEDGNVTSSHSIYHFLFDSFFSENLIVMP</sequence>
<protein>
    <submittedName>
        <fullName evidence="1">Uncharacterized protein</fullName>
    </submittedName>
</protein>
<accession>A0AAE6ZKU9</accession>
<dbReference type="EMBL" id="CP051204">
    <property type="protein sequence ID" value="QJB41397.1"/>
    <property type="molecule type" value="Genomic_DNA"/>
</dbReference>